<dbReference type="Pfam" id="PF01027">
    <property type="entry name" value="Bax1-I"/>
    <property type="match status" value="1"/>
</dbReference>
<feature type="transmembrane region" description="Helical" evidence="6">
    <location>
        <begin position="62"/>
        <end position="80"/>
    </location>
</feature>
<organism evidence="7 8">
    <name type="scientific">Burkholderia aenigmatica</name>
    <dbReference type="NCBI Taxonomy" id="2015348"/>
    <lineage>
        <taxon>Bacteria</taxon>
        <taxon>Pseudomonadati</taxon>
        <taxon>Pseudomonadota</taxon>
        <taxon>Betaproteobacteria</taxon>
        <taxon>Burkholderiales</taxon>
        <taxon>Burkholderiaceae</taxon>
        <taxon>Burkholderia</taxon>
        <taxon>Burkholderia cepacia complex</taxon>
    </lineage>
</organism>
<evidence type="ECO:0000256" key="5">
    <source>
        <dbReference type="ARBA" id="ARBA00023136"/>
    </source>
</evidence>
<feature type="transmembrane region" description="Helical" evidence="6">
    <location>
        <begin position="211"/>
        <end position="233"/>
    </location>
</feature>
<keyword evidence="8" id="KW-1185">Reference proteome</keyword>
<evidence type="ECO:0000256" key="2">
    <source>
        <dbReference type="ARBA" id="ARBA00010350"/>
    </source>
</evidence>
<dbReference type="Proteomes" id="UP000494120">
    <property type="component" value="Unassembled WGS sequence"/>
</dbReference>
<accession>A0ABY6XW20</accession>
<evidence type="ECO:0000256" key="4">
    <source>
        <dbReference type="ARBA" id="ARBA00022989"/>
    </source>
</evidence>
<feature type="transmembrane region" description="Helical" evidence="6">
    <location>
        <begin position="148"/>
        <end position="167"/>
    </location>
</feature>
<evidence type="ECO:0000313" key="8">
    <source>
        <dbReference type="Proteomes" id="UP000494120"/>
    </source>
</evidence>
<feature type="transmembrane region" description="Helical" evidence="6">
    <location>
        <begin position="31"/>
        <end position="50"/>
    </location>
</feature>
<dbReference type="PANTHER" id="PTHR23291:SF50">
    <property type="entry name" value="PROTEIN LIFEGUARD 4"/>
    <property type="match status" value="1"/>
</dbReference>
<evidence type="ECO:0000256" key="1">
    <source>
        <dbReference type="ARBA" id="ARBA00004141"/>
    </source>
</evidence>
<comment type="similarity">
    <text evidence="2 6">Belongs to the BI1 family.</text>
</comment>
<dbReference type="EMBL" id="CABVQG010000011">
    <property type="protein sequence ID" value="VWC74074.1"/>
    <property type="molecule type" value="Genomic_DNA"/>
</dbReference>
<evidence type="ECO:0000256" key="6">
    <source>
        <dbReference type="RuleBase" id="RU004379"/>
    </source>
</evidence>
<evidence type="ECO:0000313" key="7">
    <source>
        <dbReference type="EMBL" id="VWC74074.1"/>
    </source>
</evidence>
<keyword evidence="4 6" id="KW-1133">Transmembrane helix</keyword>
<proteinExistence type="inferred from homology"/>
<dbReference type="InterPro" id="IPR006214">
    <property type="entry name" value="Bax_inhibitor_1-related"/>
</dbReference>
<dbReference type="RefSeq" id="WP_174957795.1">
    <property type="nucleotide sequence ID" value="NZ_CABVQG010000011.1"/>
</dbReference>
<comment type="caution">
    <text evidence="7">The sequence shown here is derived from an EMBL/GenBank/DDBJ whole genome shotgun (WGS) entry which is preliminary data.</text>
</comment>
<feature type="transmembrane region" description="Helical" evidence="6">
    <location>
        <begin position="173"/>
        <end position="190"/>
    </location>
</feature>
<reference evidence="7 8" key="1">
    <citation type="submission" date="2019-09" db="EMBL/GenBank/DDBJ databases">
        <authorList>
            <person name="Depoorter E."/>
        </authorList>
    </citation>
    <scope>NUCLEOTIDE SEQUENCE [LARGE SCALE GENOMIC DNA]</scope>
    <source>
        <strain evidence="7 8">R-17378</strain>
    </source>
</reference>
<dbReference type="CDD" id="cd10432">
    <property type="entry name" value="BI-1-like_bacterial"/>
    <property type="match status" value="1"/>
</dbReference>
<protein>
    <submittedName>
        <fullName evidence="7">Membrane protein</fullName>
    </submittedName>
</protein>
<comment type="subcellular location">
    <subcellularLocation>
        <location evidence="1">Membrane</location>
        <topology evidence="1">Multi-pass membrane protein</topology>
    </subcellularLocation>
</comment>
<keyword evidence="5 6" id="KW-0472">Membrane</keyword>
<gene>
    <name evidence="7" type="ORF">BLA17378_03475</name>
</gene>
<evidence type="ECO:0000256" key="3">
    <source>
        <dbReference type="ARBA" id="ARBA00022692"/>
    </source>
</evidence>
<dbReference type="PANTHER" id="PTHR23291">
    <property type="entry name" value="BAX INHIBITOR-RELATED"/>
    <property type="match status" value="1"/>
</dbReference>
<feature type="transmembrane region" description="Helical" evidence="6">
    <location>
        <begin position="118"/>
        <end position="136"/>
    </location>
</feature>
<feature type="transmembrane region" description="Helical" evidence="6">
    <location>
        <begin position="92"/>
        <end position="112"/>
    </location>
</feature>
<keyword evidence="3 6" id="KW-0812">Transmembrane</keyword>
<sequence>MENNLRKEARPEESQRVLGDDVGLRQYVRRIYNYMAGGLALTGAVAYLGASTGFYRSIAGTPLFWVVLLAPLALVMFLSFRIERISFGAAQISFWIYATLVGLSLSGIFLVYTGESVARVFYISAATFGATSLYGYSTRADLSRFRSFLFMGLIGIIIAGLVNLFLVSSALQFVVSVIGVLVFTGLTAYDTQRIKRIYTAGEEDEIAGKKAIMGALALYLDFLNLFLMLMRLFGSRRS</sequence>
<name>A0ABY6XW20_9BURK</name>